<accession>A0A831TCI9</accession>
<dbReference type="GO" id="GO:0019632">
    <property type="term" value="P:shikimate metabolic process"/>
    <property type="evidence" value="ECO:0007669"/>
    <property type="project" value="InterPro"/>
</dbReference>
<feature type="binding site" evidence="8">
    <location>
        <position position="65"/>
    </location>
    <ligand>
        <name>shikimate</name>
        <dbReference type="ChEBI" id="CHEBI:36208"/>
    </ligand>
</feature>
<dbReference type="InterPro" id="IPR036291">
    <property type="entry name" value="NAD(P)-bd_dom_sf"/>
</dbReference>
<evidence type="ECO:0000256" key="2">
    <source>
        <dbReference type="ARBA" id="ARBA00012962"/>
    </source>
</evidence>
<dbReference type="InterPro" id="IPR011342">
    <property type="entry name" value="Shikimate_DH"/>
</dbReference>
<dbReference type="HAMAP" id="MF_00222">
    <property type="entry name" value="Shikimate_DH_AroE"/>
    <property type="match status" value="1"/>
</dbReference>
<feature type="binding site" evidence="8">
    <location>
        <position position="247"/>
    </location>
    <ligand>
        <name>shikimate</name>
        <dbReference type="ChEBI" id="CHEBI:36208"/>
    </ligand>
</feature>
<feature type="domain" description="Shikimate dehydrogenase substrate binding N-terminal" evidence="10">
    <location>
        <begin position="10"/>
        <end position="92"/>
    </location>
</feature>
<feature type="binding site" evidence="8">
    <location>
        <position position="81"/>
    </location>
    <ligand>
        <name>NADP(+)</name>
        <dbReference type="ChEBI" id="CHEBI:58349"/>
    </ligand>
</feature>
<evidence type="ECO:0000256" key="7">
    <source>
        <dbReference type="ARBA" id="ARBA00049442"/>
    </source>
</evidence>
<keyword evidence="6 8" id="KW-0057">Aromatic amino acid biosynthesis</keyword>
<evidence type="ECO:0000259" key="11">
    <source>
        <dbReference type="Pfam" id="PF18317"/>
    </source>
</evidence>
<dbReference type="PANTHER" id="PTHR21089:SF1">
    <property type="entry name" value="BIFUNCTIONAL 3-DEHYDROQUINATE DEHYDRATASE_SHIKIMATE DEHYDROGENASE, CHLOROPLASTIC"/>
    <property type="match status" value="1"/>
</dbReference>
<dbReference type="NCBIfam" id="TIGR00507">
    <property type="entry name" value="aroE"/>
    <property type="match status" value="1"/>
</dbReference>
<dbReference type="SUPFAM" id="SSF53223">
    <property type="entry name" value="Aminoacid dehydrogenase-like, N-terminal domain"/>
    <property type="match status" value="1"/>
</dbReference>
<proteinExistence type="inferred from homology"/>
<feature type="binding site" evidence="8">
    <location>
        <position position="105"/>
    </location>
    <ligand>
        <name>shikimate</name>
        <dbReference type="ChEBI" id="CHEBI:36208"/>
    </ligand>
</feature>
<feature type="binding site" evidence="8">
    <location>
        <position position="221"/>
    </location>
    <ligand>
        <name>shikimate</name>
        <dbReference type="ChEBI" id="CHEBI:36208"/>
    </ligand>
</feature>
<name>A0A831TCI9_9BACT</name>
<feature type="binding site" evidence="8">
    <location>
        <begin position="129"/>
        <end position="133"/>
    </location>
    <ligand>
        <name>NADP(+)</name>
        <dbReference type="ChEBI" id="CHEBI:58349"/>
    </ligand>
</feature>
<sequence>MAGPPLAVGLIGYPVEHSLSPAFQQAAFDALGIPARYELWPTPPESLDERFRALRAPGVLGANVTVPHKRAAFARVDHVAERAQRAGAVNTVVNRGGTLYGDNTDVPGFLAPLRERGVPLAELVVVVLGAGGAARGILVALGEAGCRQVVVANRTPERARELAAAFGAVASSLDHRLASHLARAGLLVNATSVGWDGVSLPLDAALLEALPATALVYDLTYHDTPFLQAARRRGLETIDGLGMLVHQGAESFRLWIGQEPPLAVMWQAALAARRAREKPAH</sequence>
<keyword evidence="5 8" id="KW-0560">Oxidoreductase</keyword>
<dbReference type="InterPro" id="IPR013708">
    <property type="entry name" value="Shikimate_DH-bd_N"/>
</dbReference>
<feature type="active site" description="Proton acceptor" evidence="8">
    <location>
        <position position="69"/>
    </location>
</feature>
<dbReference type="Pfam" id="PF18317">
    <property type="entry name" value="SDH_C"/>
    <property type="match status" value="1"/>
</dbReference>
<evidence type="ECO:0000313" key="12">
    <source>
        <dbReference type="EMBL" id="HEG92550.1"/>
    </source>
</evidence>
<feature type="binding site" evidence="8">
    <location>
        <begin position="153"/>
        <end position="158"/>
    </location>
    <ligand>
        <name>NADP(+)</name>
        <dbReference type="ChEBI" id="CHEBI:58349"/>
    </ligand>
</feature>
<comment type="pathway">
    <text evidence="1 8">Metabolic intermediate biosynthesis; chorismate biosynthesis; chorismate from D-erythrose 4-phosphate and phosphoenolpyruvate: step 4/7.</text>
</comment>
<dbReference type="Gene3D" id="3.40.50.10860">
    <property type="entry name" value="Leucine Dehydrogenase, chain A, domain 1"/>
    <property type="match status" value="1"/>
</dbReference>
<dbReference type="AlphaFoldDB" id="A0A831TCI9"/>
<comment type="caution">
    <text evidence="12">The sequence shown here is derived from an EMBL/GenBank/DDBJ whole genome shotgun (WGS) entry which is preliminary data.</text>
</comment>
<dbReference type="CDD" id="cd01065">
    <property type="entry name" value="NAD_bind_Shikimate_DH"/>
    <property type="match status" value="1"/>
</dbReference>
<dbReference type="SUPFAM" id="SSF51735">
    <property type="entry name" value="NAD(P)-binding Rossmann-fold domains"/>
    <property type="match status" value="1"/>
</dbReference>
<comment type="subunit">
    <text evidence="8">Homodimer.</text>
</comment>
<reference evidence="12" key="1">
    <citation type="journal article" date="2020" name="mSystems">
        <title>Genome- and Community-Level Interaction Insights into Carbon Utilization and Element Cycling Functions of Hydrothermarchaeota in Hydrothermal Sediment.</title>
        <authorList>
            <person name="Zhou Z."/>
            <person name="Liu Y."/>
            <person name="Xu W."/>
            <person name="Pan J."/>
            <person name="Luo Z.H."/>
            <person name="Li M."/>
        </authorList>
    </citation>
    <scope>NUCLEOTIDE SEQUENCE [LARGE SCALE GENOMIC DNA]</scope>
    <source>
        <strain evidence="12">SpSt-210</strain>
    </source>
</reference>
<gene>
    <name evidence="8 12" type="primary">aroE</name>
    <name evidence="12" type="ORF">ENP34_14100</name>
</gene>
<dbReference type="GO" id="GO:0009073">
    <property type="term" value="P:aromatic amino acid family biosynthetic process"/>
    <property type="evidence" value="ECO:0007669"/>
    <property type="project" value="UniProtKB-KW"/>
</dbReference>
<evidence type="ECO:0000256" key="8">
    <source>
        <dbReference type="HAMAP-Rule" id="MF_00222"/>
    </source>
</evidence>
<feature type="binding site" evidence="8">
    <location>
        <begin position="18"/>
        <end position="20"/>
    </location>
    <ligand>
        <name>shikimate</name>
        <dbReference type="ChEBI" id="CHEBI:36208"/>
    </ligand>
</feature>
<evidence type="ECO:0000256" key="1">
    <source>
        <dbReference type="ARBA" id="ARBA00004871"/>
    </source>
</evidence>
<dbReference type="UniPathway" id="UPA00053">
    <property type="reaction ID" value="UER00087"/>
</dbReference>
<dbReference type="InterPro" id="IPR046346">
    <property type="entry name" value="Aminoacid_DH-like_N_sf"/>
</dbReference>
<dbReference type="GO" id="GO:0004764">
    <property type="term" value="F:shikimate 3-dehydrogenase (NADP+) activity"/>
    <property type="evidence" value="ECO:0007669"/>
    <property type="project" value="UniProtKB-UniRule"/>
</dbReference>
<dbReference type="GO" id="GO:0050661">
    <property type="term" value="F:NADP binding"/>
    <property type="evidence" value="ECO:0007669"/>
    <property type="project" value="InterPro"/>
</dbReference>
<evidence type="ECO:0000256" key="4">
    <source>
        <dbReference type="ARBA" id="ARBA00022857"/>
    </source>
</evidence>
<feature type="domain" description="Quinate/shikimate 5-dehydrogenase/glutamyl-tRNA reductase" evidence="9">
    <location>
        <begin position="120"/>
        <end position="192"/>
    </location>
</feature>
<feature type="binding site" evidence="8">
    <location>
        <position position="240"/>
    </location>
    <ligand>
        <name>NADP(+)</name>
        <dbReference type="ChEBI" id="CHEBI:58349"/>
    </ligand>
</feature>
<feature type="binding site" evidence="8">
    <location>
        <position position="90"/>
    </location>
    <ligand>
        <name>shikimate</name>
        <dbReference type="ChEBI" id="CHEBI:36208"/>
    </ligand>
</feature>
<evidence type="ECO:0000259" key="10">
    <source>
        <dbReference type="Pfam" id="PF08501"/>
    </source>
</evidence>
<dbReference type="Gene3D" id="3.40.50.720">
    <property type="entry name" value="NAD(P)-binding Rossmann-like Domain"/>
    <property type="match status" value="1"/>
</dbReference>
<dbReference type="InterPro" id="IPR041121">
    <property type="entry name" value="SDH_C"/>
</dbReference>
<keyword evidence="4 8" id="KW-0521">NADP</keyword>
<dbReference type="Pfam" id="PF08501">
    <property type="entry name" value="Shikimate_dh_N"/>
    <property type="match status" value="1"/>
</dbReference>
<dbReference type="GO" id="GO:0005829">
    <property type="term" value="C:cytosol"/>
    <property type="evidence" value="ECO:0007669"/>
    <property type="project" value="TreeGrafter"/>
</dbReference>
<feature type="binding site" evidence="8">
    <location>
        <position position="219"/>
    </location>
    <ligand>
        <name>NADP(+)</name>
        <dbReference type="ChEBI" id="CHEBI:58349"/>
    </ligand>
</feature>
<organism evidence="12">
    <name type="scientific">Thermorudis peleae</name>
    <dbReference type="NCBI Taxonomy" id="1382356"/>
    <lineage>
        <taxon>Bacteria</taxon>
        <taxon>Pseudomonadati</taxon>
        <taxon>Thermomicrobiota</taxon>
        <taxon>Thermomicrobia</taxon>
        <taxon>Thermomicrobia incertae sedis</taxon>
        <taxon>Thermorudis</taxon>
    </lineage>
</organism>
<dbReference type="InterPro" id="IPR006151">
    <property type="entry name" value="Shikm_DH/Glu-tRNA_Rdtase"/>
</dbReference>
<dbReference type="EC" id="1.1.1.25" evidence="2 8"/>
<feature type="domain" description="SDH C-terminal" evidence="11">
    <location>
        <begin position="240"/>
        <end position="270"/>
    </location>
</feature>
<dbReference type="GO" id="GO:0008652">
    <property type="term" value="P:amino acid biosynthetic process"/>
    <property type="evidence" value="ECO:0007669"/>
    <property type="project" value="UniProtKB-KW"/>
</dbReference>
<dbReference type="EMBL" id="DSIY01000327">
    <property type="protein sequence ID" value="HEG92550.1"/>
    <property type="molecule type" value="Genomic_DNA"/>
</dbReference>
<evidence type="ECO:0000256" key="6">
    <source>
        <dbReference type="ARBA" id="ARBA00023141"/>
    </source>
</evidence>
<keyword evidence="3 8" id="KW-0028">Amino-acid biosynthesis</keyword>
<evidence type="ECO:0000256" key="3">
    <source>
        <dbReference type="ARBA" id="ARBA00022605"/>
    </source>
</evidence>
<comment type="similarity">
    <text evidence="8">Belongs to the shikimate dehydrogenase family.</text>
</comment>
<dbReference type="Pfam" id="PF01488">
    <property type="entry name" value="Shikimate_DH"/>
    <property type="match status" value="1"/>
</dbReference>
<evidence type="ECO:0000259" key="9">
    <source>
        <dbReference type="Pfam" id="PF01488"/>
    </source>
</evidence>
<comment type="catalytic activity">
    <reaction evidence="7 8">
        <text>shikimate + NADP(+) = 3-dehydroshikimate + NADPH + H(+)</text>
        <dbReference type="Rhea" id="RHEA:17737"/>
        <dbReference type="ChEBI" id="CHEBI:15378"/>
        <dbReference type="ChEBI" id="CHEBI:16630"/>
        <dbReference type="ChEBI" id="CHEBI:36208"/>
        <dbReference type="ChEBI" id="CHEBI:57783"/>
        <dbReference type="ChEBI" id="CHEBI:58349"/>
        <dbReference type="EC" id="1.1.1.25"/>
    </reaction>
</comment>
<dbReference type="GO" id="GO:0009423">
    <property type="term" value="P:chorismate biosynthetic process"/>
    <property type="evidence" value="ECO:0007669"/>
    <property type="project" value="UniProtKB-UniRule"/>
</dbReference>
<protein>
    <recommendedName>
        <fullName evidence="2 8">Shikimate dehydrogenase (NADP(+))</fullName>
        <shortName evidence="8">SDH</shortName>
        <ecNumber evidence="2 8">1.1.1.25</ecNumber>
    </recommendedName>
</protein>
<evidence type="ECO:0000256" key="5">
    <source>
        <dbReference type="ARBA" id="ARBA00023002"/>
    </source>
</evidence>
<dbReference type="InterPro" id="IPR022893">
    <property type="entry name" value="Shikimate_DH_fam"/>
</dbReference>
<comment type="function">
    <text evidence="8">Involved in the biosynthesis of the chorismate, which leads to the biosynthesis of aromatic amino acids. Catalyzes the reversible NADPH linked reduction of 3-dehydroshikimate (DHSA) to yield shikimate (SA).</text>
</comment>
<dbReference type="PANTHER" id="PTHR21089">
    <property type="entry name" value="SHIKIMATE DEHYDROGENASE"/>
    <property type="match status" value="1"/>
</dbReference>